<feature type="non-terminal residue" evidence="2">
    <location>
        <position position="1"/>
    </location>
</feature>
<dbReference type="EMBL" id="JAIWYP010000005">
    <property type="protein sequence ID" value="KAH3826940.1"/>
    <property type="molecule type" value="Genomic_DNA"/>
</dbReference>
<sequence length="106" mass="12774">SQKNEEIVITAGLKQPNTCTIDNIRLLEGASIRLHRKTWQVYKAHTYIYERASFWEKWTYCIRCKRGYLSCKRIKRKNSVDVKPKSRSRSSKKRDKKNDKRRRNNL</sequence>
<evidence type="ECO:0000313" key="2">
    <source>
        <dbReference type="EMBL" id="KAH3826940.1"/>
    </source>
</evidence>
<evidence type="ECO:0000256" key="1">
    <source>
        <dbReference type="SAM" id="MobiDB-lite"/>
    </source>
</evidence>
<proteinExistence type="predicted"/>
<gene>
    <name evidence="2" type="ORF">DPMN_128867</name>
</gene>
<name>A0A9D4JW47_DREPO</name>
<reference evidence="2" key="2">
    <citation type="submission" date="2020-11" db="EMBL/GenBank/DDBJ databases">
        <authorList>
            <person name="McCartney M.A."/>
            <person name="Auch B."/>
            <person name="Kono T."/>
            <person name="Mallez S."/>
            <person name="Becker A."/>
            <person name="Gohl D.M."/>
            <person name="Silverstein K.A.T."/>
            <person name="Koren S."/>
            <person name="Bechman K.B."/>
            <person name="Herman A."/>
            <person name="Abrahante J.E."/>
            <person name="Garbe J."/>
        </authorList>
    </citation>
    <scope>NUCLEOTIDE SEQUENCE</scope>
    <source>
        <strain evidence="2">Duluth1</strain>
        <tissue evidence="2">Whole animal</tissue>
    </source>
</reference>
<dbReference type="AlphaFoldDB" id="A0A9D4JW47"/>
<feature type="region of interest" description="Disordered" evidence="1">
    <location>
        <begin position="77"/>
        <end position="106"/>
    </location>
</feature>
<organism evidence="2 3">
    <name type="scientific">Dreissena polymorpha</name>
    <name type="common">Zebra mussel</name>
    <name type="synonym">Mytilus polymorpha</name>
    <dbReference type="NCBI Taxonomy" id="45954"/>
    <lineage>
        <taxon>Eukaryota</taxon>
        <taxon>Metazoa</taxon>
        <taxon>Spiralia</taxon>
        <taxon>Lophotrochozoa</taxon>
        <taxon>Mollusca</taxon>
        <taxon>Bivalvia</taxon>
        <taxon>Autobranchia</taxon>
        <taxon>Heteroconchia</taxon>
        <taxon>Euheterodonta</taxon>
        <taxon>Imparidentia</taxon>
        <taxon>Neoheterodontei</taxon>
        <taxon>Myida</taxon>
        <taxon>Dreissenoidea</taxon>
        <taxon>Dreissenidae</taxon>
        <taxon>Dreissena</taxon>
    </lineage>
</organism>
<reference evidence="2" key="1">
    <citation type="journal article" date="2019" name="bioRxiv">
        <title>The Genome of the Zebra Mussel, Dreissena polymorpha: A Resource for Invasive Species Research.</title>
        <authorList>
            <person name="McCartney M.A."/>
            <person name="Auch B."/>
            <person name="Kono T."/>
            <person name="Mallez S."/>
            <person name="Zhang Y."/>
            <person name="Obille A."/>
            <person name="Becker A."/>
            <person name="Abrahante J.E."/>
            <person name="Garbe J."/>
            <person name="Badalamenti J.P."/>
            <person name="Herman A."/>
            <person name="Mangelson H."/>
            <person name="Liachko I."/>
            <person name="Sullivan S."/>
            <person name="Sone E.D."/>
            <person name="Koren S."/>
            <person name="Silverstein K.A.T."/>
            <person name="Beckman K.B."/>
            <person name="Gohl D.M."/>
        </authorList>
    </citation>
    <scope>NUCLEOTIDE SEQUENCE</scope>
    <source>
        <strain evidence="2">Duluth1</strain>
        <tissue evidence="2">Whole animal</tissue>
    </source>
</reference>
<comment type="caution">
    <text evidence="2">The sequence shown here is derived from an EMBL/GenBank/DDBJ whole genome shotgun (WGS) entry which is preliminary data.</text>
</comment>
<dbReference type="Proteomes" id="UP000828390">
    <property type="component" value="Unassembled WGS sequence"/>
</dbReference>
<protein>
    <submittedName>
        <fullName evidence="2">Uncharacterized protein</fullName>
    </submittedName>
</protein>
<accession>A0A9D4JW47</accession>
<evidence type="ECO:0000313" key="3">
    <source>
        <dbReference type="Proteomes" id="UP000828390"/>
    </source>
</evidence>
<feature type="compositionally biased region" description="Basic residues" evidence="1">
    <location>
        <begin position="85"/>
        <end position="106"/>
    </location>
</feature>
<keyword evidence="3" id="KW-1185">Reference proteome</keyword>